<evidence type="ECO:0000256" key="3">
    <source>
        <dbReference type="ARBA" id="ARBA00023180"/>
    </source>
</evidence>
<evidence type="ECO:0000259" key="4">
    <source>
        <dbReference type="Pfam" id="PF25079"/>
    </source>
</evidence>
<evidence type="ECO:0000256" key="2">
    <source>
        <dbReference type="ARBA" id="ARBA00022729"/>
    </source>
</evidence>
<keyword evidence="6" id="KW-1185">Reference proteome</keyword>
<protein>
    <recommendedName>
        <fullName evidence="4">COBRA C-terminal domain-containing protein</fullName>
    </recommendedName>
</protein>
<dbReference type="InterPro" id="IPR006918">
    <property type="entry name" value="COBRA_pln"/>
</dbReference>
<dbReference type="AlphaFoldDB" id="A0A7J7N4C0"/>
<comment type="caution">
    <text evidence="5">The sequence shown here is derived from an EMBL/GenBank/DDBJ whole genome shotgun (WGS) entry which is preliminary data.</text>
</comment>
<dbReference type="EMBL" id="JACGCM010001067">
    <property type="protein sequence ID" value="KAF6161966.1"/>
    <property type="molecule type" value="Genomic_DNA"/>
</dbReference>
<evidence type="ECO:0000256" key="1">
    <source>
        <dbReference type="ARBA" id="ARBA00005507"/>
    </source>
</evidence>
<proteinExistence type="inferred from homology"/>
<evidence type="ECO:0000313" key="6">
    <source>
        <dbReference type="Proteomes" id="UP000541444"/>
    </source>
</evidence>
<dbReference type="PIRSF" id="PIRSF038122">
    <property type="entry name" value="COBRA"/>
    <property type="match status" value="1"/>
</dbReference>
<accession>A0A7J7N4C0</accession>
<dbReference type="PANTHER" id="PTHR31673:SF41">
    <property type="entry name" value="COBRA-LIKE PROTEIN"/>
    <property type="match status" value="1"/>
</dbReference>
<dbReference type="GO" id="GO:0005886">
    <property type="term" value="C:plasma membrane"/>
    <property type="evidence" value="ECO:0007669"/>
    <property type="project" value="TreeGrafter"/>
</dbReference>
<evidence type="ECO:0000313" key="5">
    <source>
        <dbReference type="EMBL" id="KAF6161966.1"/>
    </source>
</evidence>
<keyword evidence="3" id="KW-0325">Glycoprotein</keyword>
<reference evidence="5 6" key="1">
    <citation type="journal article" date="2020" name="IScience">
        <title>Genome Sequencing of the Endangered Kingdonia uniflora (Circaeasteraceae, Ranunculales) Reveals Potential Mechanisms of Evolutionary Specialization.</title>
        <authorList>
            <person name="Sun Y."/>
            <person name="Deng T."/>
            <person name="Zhang A."/>
            <person name="Moore M.J."/>
            <person name="Landis J.B."/>
            <person name="Lin N."/>
            <person name="Zhang H."/>
            <person name="Zhang X."/>
            <person name="Huang J."/>
            <person name="Zhang X."/>
            <person name="Sun H."/>
            <person name="Wang H."/>
        </authorList>
    </citation>
    <scope>NUCLEOTIDE SEQUENCE [LARGE SCALE GENOMIC DNA]</scope>
    <source>
        <strain evidence="5">TB1705</strain>
        <tissue evidence="5">Leaf</tissue>
    </source>
</reference>
<keyword evidence="2" id="KW-0732">Signal</keyword>
<gene>
    <name evidence="5" type="ORF">GIB67_020022</name>
</gene>
<organism evidence="5 6">
    <name type="scientific">Kingdonia uniflora</name>
    <dbReference type="NCBI Taxonomy" id="39325"/>
    <lineage>
        <taxon>Eukaryota</taxon>
        <taxon>Viridiplantae</taxon>
        <taxon>Streptophyta</taxon>
        <taxon>Embryophyta</taxon>
        <taxon>Tracheophyta</taxon>
        <taxon>Spermatophyta</taxon>
        <taxon>Magnoliopsida</taxon>
        <taxon>Ranunculales</taxon>
        <taxon>Circaeasteraceae</taxon>
        <taxon>Kingdonia</taxon>
    </lineage>
</organism>
<dbReference type="GO" id="GO:0010215">
    <property type="term" value="P:cellulose microfibril organization"/>
    <property type="evidence" value="ECO:0007669"/>
    <property type="project" value="InterPro"/>
</dbReference>
<dbReference type="OrthoDB" id="1554693at2759"/>
<sequence length="410" mass="45764">AYDPLDPNGKITVTFDTLQFTDDGYVARVTIQNYYQYRHIDKPGWNLGWIWTRKEVIWSMSGAFATQQGNCLEFKYKTAHSCKIDPVISDHMPDAQGENRTENCCNGGVLSSWAINPNKSSSSFEITIGNLNGNSSLFPPPSNLTLISPGPGYSCGPIVDVKPTVFPEIGGKREVQVYRTWKSTCTYSSFVANKAPTCCVSFSSFYSPTFTSCPLCSCGCKQADETALVCNSSNVARSELQCTDHMCPVGVHWHIKTNYREHWRVKMTVSNYNLGVNYTDWNVLVQHPGFNKSSLTYSFNSMLLPTAGFADDVALFSGILSYNDKLLQADQKHVGSVSTEILMAKDLDQFTLHNGWAFPRRIYFNGENCEMALPDTFPMLPSGNLSCHPSYHLFVLLIVLHLISQALFQC</sequence>
<feature type="domain" description="COBRA C-terminal" evidence="4">
    <location>
        <begin position="236"/>
        <end position="378"/>
    </location>
</feature>
<dbReference type="Proteomes" id="UP000541444">
    <property type="component" value="Unassembled WGS sequence"/>
</dbReference>
<dbReference type="GO" id="GO:0052324">
    <property type="term" value="P:plant-type cell wall cellulose biosynthetic process"/>
    <property type="evidence" value="ECO:0007669"/>
    <property type="project" value="TreeGrafter"/>
</dbReference>
<dbReference type="Pfam" id="PF04833">
    <property type="entry name" value="COBRA"/>
    <property type="match status" value="1"/>
</dbReference>
<dbReference type="PANTHER" id="PTHR31673">
    <property type="entry name" value="PROTEIN COBRA"/>
    <property type="match status" value="1"/>
</dbReference>
<comment type="similarity">
    <text evidence="1">Belongs to the COBRA family.</text>
</comment>
<dbReference type="Pfam" id="PF25079">
    <property type="entry name" value="COB_C"/>
    <property type="match status" value="1"/>
</dbReference>
<name>A0A7J7N4C0_9MAGN</name>
<feature type="non-terminal residue" evidence="5">
    <location>
        <position position="1"/>
    </location>
</feature>
<dbReference type="InterPro" id="IPR056900">
    <property type="entry name" value="COB_C"/>
</dbReference>